<sequence length="85" mass="8875">ARRNIKAALRKLRKDGVDPTKQECCVDIAAGVKFQKDMVALQGFHLSESTGATGTVSEAQLGGMLGNSMSVPVLCQAVKSALLAS</sequence>
<comment type="caution">
    <text evidence="1">The sequence shown here is derived from an EMBL/GenBank/DDBJ whole genome shotgun (WGS) entry which is preliminary data.</text>
</comment>
<organism evidence="1 2">
    <name type="scientific">Effrenium voratum</name>
    <dbReference type="NCBI Taxonomy" id="2562239"/>
    <lineage>
        <taxon>Eukaryota</taxon>
        <taxon>Sar</taxon>
        <taxon>Alveolata</taxon>
        <taxon>Dinophyceae</taxon>
        <taxon>Suessiales</taxon>
        <taxon>Symbiodiniaceae</taxon>
        <taxon>Effrenium</taxon>
    </lineage>
</organism>
<dbReference type="EMBL" id="CAUJNA010001073">
    <property type="protein sequence ID" value="CAJ1384047.1"/>
    <property type="molecule type" value="Genomic_DNA"/>
</dbReference>
<name>A0AA36MU93_9DINO</name>
<keyword evidence="2" id="KW-1185">Reference proteome</keyword>
<protein>
    <submittedName>
        <fullName evidence="1">Uncharacterized protein</fullName>
    </submittedName>
</protein>
<dbReference type="Proteomes" id="UP001178507">
    <property type="component" value="Unassembled WGS sequence"/>
</dbReference>
<accession>A0AA36MU93</accession>
<evidence type="ECO:0000313" key="1">
    <source>
        <dbReference type="EMBL" id="CAJ1384047.1"/>
    </source>
</evidence>
<reference evidence="1" key="1">
    <citation type="submission" date="2023-08" db="EMBL/GenBank/DDBJ databases">
        <authorList>
            <person name="Chen Y."/>
            <person name="Shah S."/>
            <person name="Dougan E. K."/>
            <person name="Thang M."/>
            <person name="Chan C."/>
        </authorList>
    </citation>
    <scope>NUCLEOTIDE SEQUENCE</scope>
</reference>
<dbReference type="AlphaFoldDB" id="A0AA36MU93"/>
<feature type="non-terminal residue" evidence="1">
    <location>
        <position position="85"/>
    </location>
</feature>
<feature type="non-terminal residue" evidence="1">
    <location>
        <position position="1"/>
    </location>
</feature>
<evidence type="ECO:0000313" key="2">
    <source>
        <dbReference type="Proteomes" id="UP001178507"/>
    </source>
</evidence>
<gene>
    <name evidence="1" type="ORF">EVOR1521_LOCUS10984</name>
</gene>
<proteinExistence type="predicted"/>